<evidence type="ECO:0000256" key="1">
    <source>
        <dbReference type="SAM" id="MobiDB-lite"/>
    </source>
</evidence>
<comment type="caution">
    <text evidence="3">The sequence shown here is derived from an EMBL/GenBank/DDBJ whole genome shotgun (WGS) entry which is preliminary data.</text>
</comment>
<dbReference type="Gene3D" id="2.30.40.10">
    <property type="entry name" value="Urease, subunit C, domain 1"/>
    <property type="match status" value="1"/>
</dbReference>
<evidence type="ECO:0000313" key="4">
    <source>
        <dbReference type="Proteomes" id="UP001250214"/>
    </source>
</evidence>
<dbReference type="PANTHER" id="PTHR42717:SF1">
    <property type="entry name" value="IMIDAZOLONEPROPIONASE AND RELATED AMIDOHYDROLASES"/>
    <property type="match status" value="1"/>
</dbReference>
<accession>A0ABU2HAK2</accession>
<dbReference type="SUPFAM" id="SSF51556">
    <property type="entry name" value="Metallo-dependent hydrolases"/>
    <property type="match status" value="1"/>
</dbReference>
<dbReference type="InterPro" id="IPR006680">
    <property type="entry name" value="Amidohydro-rel"/>
</dbReference>
<name>A0ABU2HAK2_9ACTN</name>
<dbReference type="Gene3D" id="3.20.20.140">
    <property type="entry name" value="Metal-dependent hydrolases"/>
    <property type="match status" value="1"/>
</dbReference>
<dbReference type="InterPro" id="IPR032466">
    <property type="entry name" value="Metal_Hydrolase"/>
</dbReference>
<dbReference type="InterPro" id="IPR020043">
    <property type="entry name" value="Deacetylase_Atu3266-like"/>
</dbReference>
<evidence type="ECO:0000313" key="3">
    <source>
        <dbReference type="EMBL" id="MDS1271624.1"/>
    </source>
</evidence>
<reference evidence="4" key="1">
    <citation type="submission" date="2023-07" db="EMBL/GenBank/DDBJ databases">
        <title>Novel species in the genus Lipingzhangella isolated from Sambhar Salt Lake.</title>
        <authorList>
            <person name="Jiya N."/>
            <person name="Kajale S."/>
            <person name="Sharma A."/>
        </authorList>
    </citation>
    <scope>NUCLEOTIDE SEQUENCE [LARGE SCALE GENOMIC DNA]</scope>
    <source>
        <strain evidence="4">LS1_29</strain>
    </source>
</reference>
<feature type="domain" description="Amidohydrolase-related" evidence="2">
    <location>
        <begin position="54"/>
        <end position="332"/>
    </location>
</feature>
<dbReference type="InterPro" id="IPR011059">
    <property type="entry name" value="Metal-dep_hydrolase_composite"/>
</dbReference>
<feature type="region of interest" description="Disordered" evidence="1">
    <location>
        <begin position="398"/>
        <end position="420"/>
    </location>
</feature>
<protein>
    <submittedName>
        <fullName evidence="3">Amidohydrolase/deacetylase family metallohydrolase</fullName>
    </submittedName>
</protein>
<gene>
    <name evidence="3" type="ORF">RIF23_15115</name>
</gene>
<dbReference type="EMBL" id="JAVLVT010000006">
    <property type="protein sequence ID" value="MDS1271624.1"/>
    <property type="molecule type" value="Genomic_DNA"/>
</dbReference>
<keyword evidence="4" id="KW-1185">Reference proteome</keyword>
<dbReference type="Proteomes" id="UP001250214">
    <property type="component" value="Unassembled WGS sequence"/>
</dbReference>
<evidence type="ECO:0000259" key="2">
    <source>
        <dbReference type="Pfam" id="PF01979"/>
    </source>
</evidence>
<dbReference type="PANTHER" id="PTHR42717">
    <property type="entry name" value="DIHYDROOROTASE-RELATED"/>
    <property type="match status" value="1"/>
</dbReference>
<proteinExistence type="predicted"/>
<sequence>MWDLLLRGGRVIDPATRTDGRLDVAVHAGTIADVGPQLPAQDALQVTDVTGHLITPGLVDMHTHLWHGASYWGVDPNPLAWRTGVTTWIDAGSAGAYGIDGLRRHVAEPAQARVHALMNVSGVGLVAETGEHHHLANLDVDTAAHAAARQGDFVVGVKARIDANTVGPNGLEPLRRAIRLARLLRRPLMVHVGYGPPAVPEILPLLAEGDILTHCATGVATGLVTGGQLSEATRAARDRGVVFDLGHGSGALDFEVLEVELAAGVQPIVSTDLHARSVHGPAFDLPTVLTKLLAVGWDLPTAVAAATLRPAQVVGIDAGTLCPGAPADIAVFHVDAGDVPVVDVHGGTRTAPLRLTNTATYRHGRLLAPDTAAGPDPWIPLSPAQQRAEDTRLERIRLATPRLDHPDDFDEPFPRPGAAT</sequence>
<dbReference type="SUPFAM" id="SSF51338">
    <property type="entry name" value="Composite domain of metallo-dependent hydrolases"/>
    <property type="match status" value="1"/>
</dbReference>
<dbReference type="PIRSF" id="PIRSF039004">
    <property type="entry name" value="ADE_EF_0837"/>
    <property type="match status" value="1"/>
</dbReference>
<organism evidence="3 4">
    <name type="scientific">Lipingzhangella rawalii</name>
    <dbReference type="NCBI Taxonomy" id="2055835"/>
    <lineage>
        <taxon>Bacteria</taxon>
        <taxon>Bacillati</taxon>
        <taxon>Actinomycetota</taxon>
        <taxon>Actinomycetes</taxon>
        <taxon>Streptosporangiales</taxon>
        <taxon>Nocardiopsidaceae</taxon>
        <taxon>Lipingzhangella</taxon>
    </lineage>
</organism>
<dbReference type="RefSeq" id="WP_310913170.1">
    <property type="nucleotide sequence ID" value="NZ_JAVLVT010000006.1"/>
</dbReference>
<dbReference type="Pfam" id="PF01979">
    <property type="entry name" value="Amidohydro_1"/>
    <property type="match status" value="1"/>
</dbReference>